<reference evidence="4" key="1">
    <citation type="submission" date="2023-06" db="EMBL/GenBank/DDBJ databases">
        <title>Genomic analysis of the entomopathogenic nematode Steinernema hermaphroditum.</title>
        <authorList>
            <person name="Schwarz E.M."/>
            <person name="Heppert J.K."/>
            <person name="Baniya A."/>
            <person name="Schwartz H.T."/>
            <person name="Tan C.-H."/>
            <person name="Antoshechkin I."/>
            <person name="Sternberg P.W."/>
            <person name="Goodrich-Blair H."/>
            <person name="Dillman A.R."/>
        </authorList>
    </citation>
    <scope>NUCLEOTIDE SEQUENCE</scope>
    <source>
        <strain evidence="4">PS9179</strain>
        <tissue evidence="4">Whole animal</tissue>
    </source>
</reference>
<keyword evidence="2" id="KW-0732">Signal</keyword>
<evidence type="ECO:0000256" key="2">
    <source>
        <dbReference type="SAM" id="SignalP"/>
    </source>
</evidence>
<keyword evidence="1" id="KW-0722">Serine protease inhibitor</keyword>
<proteinExistence type="predicted"/>
<dbReference type="InterPro" id="IPR002919">
    <property type="entry name" value="TIL_dom"/>
</dbReference>
<dbReference type="Gene3D" id="2.10.25.10">
    <property type="entry name" value="Laminin"/>
    <property type="match status" value="1"/>
</dbReference>
<feature type="signal peptide" evidence="2">
    <location>
        <begin position="1"/>
        <end position="41"/>
    </location>
</feature>
<dbReference type="GO" id="GO:0004867">
    <property type="term" value="F:serine-type endopeptidase inhibitor activity"/>
    <property type="evidence" value="ECO:0007669"/>
    <property type="project" value="UniProtKB-KW"/>
</dbReference>
<sequence length="143" mass="15446">MDQSSFDVNNGGSPLLVLFSKRPLQLRAILLLFCLLSLSVAASVEPACPEGEVWDPCGRPDPICDNPFPVHLKICNPGRCVCNPGLLRSAHGNCIESRGCQEENNPCLLVECAAGRACVIEPVICKKAPCPKKPLCIERKCFA</sequence>
<feature type="domain" description="TIL" evidence="3">
    <location>
        <begin position="48"/>
        <end position="100"/>
    </location>
</feature>
<accession>A0AA39HX96</accession>
<comment type="caution">
    <text evidence="4">The sequence shown here is derived from an EMBL/GenBank/DDBJ whole genome shotgun (WGS) entry which is preliminary data.</text>
</comment>
<dbReference type="Proteomes" id="UP001175271">
    <property type="component" value="Unassembled WGS sequence"/>
</dbReference>
<evidence type="ECO:0000313" key="4">
    <source>
        <dbReference type="EMBL" id="KAK0412572.1"/>
    </source>
</evidence>
<feature type="chain" id="PRO_5041399661" description="TIL domain-containing protein" evidence="2">
    <location>
        <begin position="42"/>
        <end position="143"/>
    </location>
</feature>
<dbReference type="SUPFAM" id="SSF57567">
    <property type="entry name" value="Serine protease inhibitors"/>
    <property type="match status" value="1"/>
</dbReference>
<organism evidence="4 5">
    <name type="scientific">Steinernema hermaphroditum</name>
    <dbReference type="NCBI Taxonomy" id="289476"/>
    <lineage>
        <taxon>Eukaryota</taxon>
        <taxon>Metazoa</taxon>
        <taxon>Ecdysozoa</taxon>
        <taxon>Nematoda</taxon>
        <taxon>Chromadorea</taxon>
        <taxon>Rhabditida</taxon>
        <taxon>Tylenchina</taxon>
        <taxon>Panagrolaimomorpha</taxon>
        <taxon>Strongyloidoidea</taxon>
        <taxon>Steinernematidae</taxon>
        <taxon>Steinernema</taxon>
    </lineage>
</organism>
<evidence type="ECO:0000256" key="1">
    <source>
        <dbReference type="ARBA" id="ARBA00022900"/>
    </source>
</evidence>
<dbReference type="EMBL" id="JAUCMV010000003">
    <property type="protein sequence ID" value="KAK0412572.1"/>
    <property type="molecule type" value="Genomic_DNA"/>
</dbReference>
<dbReference type="Pfam" id="PF01826">
    <property type="entry name" value="TIL"/>
    <property type="match status" value="1"/>
</dbReference>
<dbReference type="CDD" id="cd19941">
    <property type="entry name" value="TIL"/>
    <property type="match status" value="1"/>
</dbReference>
<protein>
    <recommendedName>
        <fullName evidence="3">TIL domain-containing protein</fullName>
    </recommendedName>
</protein>
<evidence type="ECO:0000313" key="5">
    <source>
        <dbReference type="Proteomes" id="UP001175271"/>
    </source>
</evidence>
<name>A0AA39HX96_9BILA</name>
<dbReference type="InterPro" id="IPR036084">
    <property type="entry name" value="Ser_inhib-like_sf"/>
</dbReference>
<dbReference type="AlphaFoldDB" id="A0AA39HX96"/>
<keyword evidence="1" id="KW-0646">Protease inhibitor</keyword>
<gene>
    <name evidence="4" type="ORF">QR680_006291</name>
</gene>
<evidence type="ECO:0000259" key="3">
    <source>
        <dbReference type="Pfam" id="PF01826"/>
    </source>
</evidence>
<keyword evidence="5" id="KW-1185">Reference proteome</keyword>